<dbReference type="Proteomes" id="UP000321947">
    <property type="component" value="Unassembled WGS sequence"/>
</dbReference>
<dbReference type="AlphaFoldDB" id="A0A5D3C002"/>
<organism evidence="1 2">
    <name type="scientific">Cucumis melo var. makuwa</name>
    <name type="common">Oriental melon</name>
    <dbReference type="NCBI Taxonomy" id="1194695"/>
    <lineage>
        <taxon>Eukaryota</taxon>
        <taxon>Viridiplantae</taxon>
        <taxon>Streptophyta</taxon>
        <taxon>Embryophyta</taxon>
        <taxon>Tracheophyta</taxon>
        <taxon>Spermatophyta</taxon>
        <taxon>Magnoliopsida</taxon>
        <taxon>eudicotyledons</taxon>
        <taxon>Gunneridae</taxon>
        <taxon>Pentapetalae</taxon>
        <taxon>rosids</taxon>
        <taxon>fabids</taxon>
        <taxon>Cucurbitales</taxon>
        <taxon>Cucurbitaceae</taxon>
        <taxon>Benincaseae</taxon>
        <taxon>Cucumis</taxon>
    </lineage>
</organism>
<reference evidence="1 2" key="1">
    <citation type="submission" date="2019-08" db="EMBL/GenBank/DDBJ databases">
        <title>Draft genome sequences of two oriental melons (Cucumis melo L. var makuwa).</title>
        <authorList>
            <person name="Kwon S.-Y."/>
        </authorList>
    </citation>
    <scope>NUCLEOTIDE SEQUENCE [LARGE SCALE GENOMIC DNA]</scope>
    <source>
        <strain evidence="2">cv. Chang Bougi</strain>
        <tissue evidence="1">Leaf</tissue>
    </source>
</reference>
<evidence type="ECO:0000313" key="1">
    <source>
        <dbReference type="EMBL" id="TYK04608.1"/>
    </source>
</evidence>
<dbReference type="EMBL" id="SSTD01014189">
    <property type="protein sequence ID" value="TYK04608.1"/>
    <property type="molecule type" value="Genomic_DNA"/>
</dbReference>
<protein>
    <submittedName>
        <fullName evidence="1">Gag-Pol</fullName>
    </submittedName>
</protein>
<proteinExistence type="predicted"/>
<evidence type="ECO:0000313" key="2">
    <source>
        <dbReference type="Proteomes" id="UP000321947"/>
    </source>
</evidence>
<comment type="caution">
    <text evidence="1">The sequence shown here is derived from an EMBL/GenBank/DDBJ whole genome shotgun (WGS) entry which is preliminary data.</text>
</comment>
<accession>A0A5D3C002</accession>
<name>A0A5D3C002_CUCMM</name>
<gene>
    <name evidence="1" type="ORF">E5676_scaffold351G00120</name>
</gene>
<sequence length="158" mass="17890">MLGAADLKKTFWAKAVNTACYIVNRSPSTIIELKTPMQSGLASRLIIQTSIYLEGYRLWDSVVHKVIISRVVVFMDDKKQVVDDSTINESLETTTVHVEKEFIDDSFEAEPIHEIQEPIEQQDNMLVAGPNKDRIEELKAHLARRFEMKGLGTSKLKG</sequence>